<evidence type="ECO:0000313" key="7">
    <source>
        <dbReference type="Proteomes" id="UP000010556"/>
    </source>
</evidence>
<evidence type="ECO:0000259" key="5">
    <source>
        <dbReference type="Pfam" id="PF00628"/>
    </source>
</evidence>
<feature type="region of interest" description="Disordered" evidence="4">
    <location>
        <begin position="276"/>
        <end position="299"/>
    </location>
</feature>
<evidence type="ECO:0000256" key="2">
    <source>
        <dbReference type="ARBA" id="ARBA00022771"/>
    </source>
</evidence>
<evidence type="ECO:0000313" key="6">
    <source>
        <dbReference type="EMBL" id="ELK31051.1"/>
    </source>
</evidence>
<feature type="domain" description="PHD-type" evidence="5">
    <location>
        <begin position="127"/>
        <end position="166"/>
    </location>
</feature>
<dbReference type="EMBL" id="KB106382">
    <property type="protein sequence ID" value="ELK31051.1"/>
    <property type="molecule type" value="Genomic_DNA"/>
</dbReference>
<dbReference type="Gene3D" id="2.60.120.650">
    <property type="entry name" value="Cupin"/>
    <property type="match status" value="1"/>
</dbReference>
<dbReference type="GO" id="GO:0008168">
    <property type="term" value="F:methyltransferase activity"/>
    <property type="evidence" value="ECO:0007669"/>
    <property type="project" value="UniProtKB-KW"/>
</dbReference>
<dbReference type="Gene3D" id="3.30.40.10">
    <property type="entry name" value="Zinc/RING finger domain, C3HC4 (zinc finger)"/>
    <property type="match status" value="1"/>
</dbReference>
<keyword evidence="3" id="KW-0862">Zinc</keyword>
<reference evidence="7" key="1">
    <citation type="journal article" date="2013" name="Science">
        <title>Comparative analysis of bat genomes provides insight into the evolution of flight and immunity.</title>
        <authorList>
            <person name="Zhang G."/>
            <person name="Cowled C."/>
            <person name="Shi Z."/>
            <person name="Huang Z."/>
            <person name="Bishop-Lilly K.A."/>
            <person name="Fang X."/>
            <person name="Wynne J.W."/>
            <person name="Xiong Z."/>
            <person name="Baker M.L."/>
            <person name="Zhao W."/>
            <person name="Tachedjian M."/>
            <person name="Zhu Y."/>
            <person name="Zhou P."/>
            <person name="Jiang X."/>
            <person name="Ng J."/>
            <person name="Yang L."/>
            <person name="Wu L."/>
            <person name="Xiao J."/>
            <person name="Feng Y."/>
            <person name="Chen Y."/>
            <person name="Sun X."/>
            <person name="Zhang Y."/>
            <person name="Marsh G.A."/>
            <person name="Crameri G."/>
            <person name="Broder C.C."/>
            <person name="Frey K.G."/>
            <person name="Wang L.F."/>
            <person name="Wang J."/>
        </authorList>
    </citation>
    <scope>NUCLEOTIDE SEQUENCE [LARGE SCALE GENOMIC DNA]</scope>
</reference>
<evidence type="ECO:0000256" key="4">
    <source>
        <dbReference type="SAM" id="MobiDB-lite"/>
    </source>
</evidence>
<dbReference type="PANTHER" id="PTHR10694:SF43">
    <property type="entry name" value="LYSINE-SPECIFIC DEMETHYLASE 5C"/>
    <property type="match status" value="1"/>
</dbReference>
<evidence type="ECO:0000256" key="3">
    <source>
        <dbReference type="ARBA" id="ARBA00022833"/>
    </source>
</evidence>
<dbReference type="SUPFAM" id="SSF57903">
    <property type="entry name" value="FYVE/PHD zinc finger"/>
    <property type="match status" value="1"/>
</dbReference>
<keyword evidence="7" id="KW-1185">Reference proteome</keyword>
<evidence type="ECO:0000256" key="1">
    <source>
        <dbReference type="ARBA" id="ARBA00022723"/>
    </source>
</evidence>
<dbReference type="Proteomes" id="UP000010556">
    <property type="component" value="Unassembled WGS sequence"/>
</dbReference>
<accession>L5LY79</accession>
<dbReference type="InterPro" id="IPR013083">
    <property type="entry name" value="Znf_RING/FYVE/PHD"/>
</dbReference>
<dbReference type="GO" id="GO:0034647">
    <property type="term" value="F:histone H3K4me/H3K4me2/H3K4me3 demethylase activity"/>
    <property type="evidence" value="ECO:0007669"/>
    <property type="project" value="TreeGrafter"/>
</dbReference>
<proteinExistence type="predicted"/>
<keyword evidence="2" id="KW-0863">Zinc-finger</keyword>
<dbReference type="AlphaFoldDB" id="L5LY79"/>
<dbReference type="InterPro" id="IPR019787">
    <property type="entry name" value="Znf_PHD-finger"/>
</dbReference>
<gene>
    <name evidence="6" type="ORF">MDA_GLEAN10001792</name>
</gene>
<dbReference type="CDD" id="cd15604">
    <property type="entry name" value="PHD1_KDM5C_5D"/>
    <property type="match status" value="1"/>
</dbReference>
<dbReference type="GO" id="GO:0032259">
    <property type="term" value="P:methylation"/>
    <property type="evidence" value="ECO:0007669"/>
    <property type="project" value="UniProtKB-KW"/>
</dbReference>
<keyword evidence="6" id="KW-0808">Transferase</keyword>
<keyword evidence="1" id="KW-0479">Metal-binding</keyword>
<protein>
    <submittedName>
        <fullName evidence="6">Lysine-specific demethylase 5D</fullName>
    </submittedName>
</protein>
<keyword evidence="6" id="KW-0489">Methyltransferase</keyword>
<dbReference type="GO" id="GO:0006355">
    <property type="term" value="P:regulation of DNA-templated transcription"/>
    <property type="evidence" value="ECO:0007669"/>
    <property type="project" value="TreeGrafter"/>
</dbReference>
<dbReference type="GO" id="GO:0000785">
    <property type="term" value="C:chromatin"/>
    <property type="evidence" value="ECO:0007669"/>
    <property type="project" value="TreeGrafter"/>
</dbReference>
<dbReference type="GO" id="GO:0005634">
    <property type="term" value="C:nucleus"/>
    <property type="evidence" value="ECO:0007669"/>
    <property type="project" value="TreeGrafter"/>
</dbReference>
<sequence length="299" mass="33594">MNLEIEEFFPPPVCLVLEPPLAEFLDPLGHIAKIRPIAEKWVFARSARLSLLSPVCQQPCSCGHHSHMLMVPALLAPTVGVEQLELPVPTEEDIEKNPELKKLQIYGEGYKMMGLGLMAKDKTLRKKGDEDDKFLFCDDCYDNYHIFFLLPSLPEIPRGIWKCPTCVMVECTKPPEAFGFEQATQEYTLQGFGEMADSFKANYFNMPEHMVRTELVEKEFWRLLSSIEKDVMVEYGADIHSKEFGSGFPVSSSKGNLSPEDEGVVQNMAGVGDASLTMDSSRGIASPDESETTAEWWSR</sequence>
<dbReference type="InterPro" id="IPR011011">
    <property type="entry name" value="Znf_FYVE_PHD"/>
</dbReference>
<dbReference type="PANTHER" id="PTHR10694">
    <property type="entry name" value="LYSINE-SPECIFIC DEMETHYLASE"/>
    <property type="match status" value="1"/>
</dbReference>
<organism evidence="6 7">
    <name type="scientific">Myotis davidii</name>
    <name type="common">David's myotis</name>
    <dbReference type="NCBI Taxonomy" id="225400"/>
    <lineage>
        <taxon>Eukaryota</taxon>
        <taxon>Metazoa</taxon>
        <taxon>Chordata</taxon>
        <taxon>Craniata</taxon>
        <taxon>Vertebrata</taxon>
        <taxon>Euteleostomi</taxon>
        <taxon>Mammalia</taxon>
        <taxon>Eutheria</taxon>
        <taxon>Laurasiatheria</taxon>
        <taxon>Chiroptera</taxon>
        <taxon>Yangochiroptera</taxon>
        <taxon>Vespertilionidae</taxon>
        <taxon>Myotis</taxon>
    </lineage>
</organism>
<dbReference type="GO" id="GO:0008270">
    <property type="term" value="F:zinc ion binding"/>
    <property type="evidence" value="ECO:0007669"/>
    <property type="project" value="UniProtKB-KW"/>
</dbReference>
<dbReference type="Pfam" id="PF00628">
    <property type="entry name" value="PHD"/>
    <property type="match status" value="1"/>
</dbReference>
<name>L5LY79_MYODS</name>